<dbReference type="Proteomes" id="UP000078356">
    <property type="component" value="Unassembled WGS sequence"/>
</dbReference>
<dbReference type="AlphaFoldDB" id="A0A178L9U7"/>
<sequence length="101" mass="11044">MLFKTLPALSFAAMAVLSDQASAHSIEWCRGYSSMVVEGFKYRQKGMEWAYAAKAAGTVEPEAMRGIALLAAARAYIVPMDTDTSDLAITTFNRCRADKLD</sequence>
<gene>
    <name evidence="1" type="ORF">A4V15_23035</name>
</gene>
<dbReference type="RefSeq" id="WP_064308889.1">
    <property type="nucleotide sequence ID" value="NZ_LWCR01000038.1"/>
</dbReference>
<dbReference type="EMBL" id="LWCR01000038">
    <property type="protein sequence ID" value="OAN26289.1"/>
    <property type="molecule type" value="Genomic_DNA"/>
</dbReference>
<reference evidence="1 2" key="1">
    <citation type="submission" date="2016-04" db="EMBL/GenBank/DDBJ databases">
        <title>Draft Genome Sequences of Staphylococcus capitis Strain H36, S. capitis Strain H65, S. cohnii Strain H62, S. hominis Strain H69, Mycobacterium iranicum Strain H39, Plantibacter sp. Strain H53, Pseudomonas oryzihabitans Strain H72, and Microbacterium sp. Strain H83, isolated from residential settings.</title>
        <authorList>
            <person name="Lymperopoulou D."/>
            <person name="Adams R.I."/>
            <person name="Lindow S."/>
            <person name="Coil D.A."/>
            <person name="Jospin G."/>
            <person name="Eisen J.A."/>
        </authorList>
    </citation>
    <scope>NUCLEOTIDE SEQUENCE [LARGE SCALE GENOMIC DNA]</scope>
    <source>
        <strain evidence="1 2">H72</strain>
    </source>
</reference>
<name>A0A178L9U7_9PSED</name>
<protein>
    <submittedName>
        <fullName evidence="1">Uncharacterized protein</fullName>
    </submittedName>
</protein>
<comment type="caution">
    <text evidence="1">The sequence shown here is derived from an EMBL/GenBank/DDBJ whole genome shotgun (WGS) entry which is preliminary data.</text>
</comment>
<proteinExistence type="predicted"/>
<evidence type="ECO:0000313" key="2">
    <source>
        <dbReference type="Proteomes" id="UP000078356"/>
    </source>
</evidence>
<accession>A0A178L9U7</accession>
<evidence type="ECO:0000313" key="1">
    <source>
        <dbReference type="EMBL" id="OAN26289.1"/>
    </source>
</evidence>
<organism evidence="1 2">
    <name type="scientific">Pseudomonas oryzihabitans</name>
    <dbReference type="NCBI Taxonomy" id="47885"/>
    <lineage>
        <taxon>Bacteria</taxon>
        <taxon>Pseudomonadati</taxon>
        <taxon>Pseudomonadota</taxon>
        <taxon>Gammaproteobacteria</taxon>
        <taxon>Pseudomonadales</taxon>
        <taxon>Pseudomonadaceae</taxon>
        <taxon>Pseudomonas</taxon>
    </lineage>
</organism>